<gene>
    <name evidence="8" type="primary">ga23144</name>
    <name evidence="8" type="ORF">PR202_ga23144</name>
</gene>
<evidence type="ECO:0000313" key="8">
    <source>
        <dbReference type="EMBL" id="GJN05513.1"/>
    </source>
</evidence>
<comment type="similarity">
    <text evidence="2">Belongs to the UPF0057 (PMP3) family.</text>
</comment>
<feature type="region of interest" description="Disordered" evidence="6">
    <location>
        <begin position="103"/>
        <end position="145"/>
    </location>
</feature>
<evidence type="ECO:0000256" key="3">
    <source>
        <dbReference type="ARBA" id="ARBA00022692"/>
    </source>
</evidence>
<reference evidence="8" key="1">
    <citation type="journal article" date="2018" name="DNA Res.">
        <title>Multiple hybrid de novo genome assembly of finger millet, an orphan allotetraploid crop.</title>
        <authorList>
            <person name="Hatakeyama M."/>
            <person name="Aluri S."/>
            <person name="Balachadran M.T."/>
            <person name="Sivarajan S.R."/>
            <person name="Patrignani A."/>
            <person name="Gruter S."/>
            <person name="Poveda L."/>
            <person name="Shimizu-Inatsugi R."/>
            <person name="Baeten J."/>
            <person name="Francoijs K.J."/>
            <person name="Nataraja K.N."/>
            <person name="Reddy Y.A.N."/>
            <person name="Phadnis S."/>
            <person name="Ravikumar R.L."/>
            <person name="Schlapbach R."/>
            <person name="Sreeman S.M."/>
            <person name="Shimizu K.K."/>
        </authorList>
    </citation>
    <scope>NUCLEOTIDE SEQUENCE</scope>
</reference>
<name>A0AAV5D5S3_ELECO</name>
<feature type="compositionally biased region" description="Pro residues" evidence="6">
    <location>
        <begin position="179"/>
        <end position="188"/>
    </location>
</feature>
<evidence type="ECO:0000256" key="7">
    <source>
        <dbReference type="SAM" id="Phobius"/>
    </source>
</evidence>
<comment type="caution">
    <text evidence="8">The sequence shown here is derived from an EMBL/GenBank/DDBJ whole genome shotgun (WGS) entry which is preliminary data.</text>
</comment>
<dbReference type="EMBL" id="BQKI01000012">
    <property type="protein sequence ID" value="GJN05513.1"/>
    <property type="molecule type" value="Genomic_DNA"/>
</dbReference>
<comment type="subcellular location">
    <subcellularLocation>
        <location evidence="1">Membrane</location>
    </subcellularLocation>
</comment>
<keyword evidence="3 7" id="KW-0812">Transmembrane</keyword>
<evidence type="ECO:0000256" key="1">
    <source>
        <dbReference type="ARBA" id="ARBA00004370"/>
    </source>
</evidence>
<dbReference type="Proteomes" id="UP001054889">
    <property type="component" value="Unassembled WGS sequence"/>
</dbReference>
<feature type="compositionally biased region" description="Low complexity" evidence="6">
    <location>
        <begin position="190"/>
        <end position="203"/>
    </location>
</feature>
<protein>
    <submittedName>
        <fullName evidence="8">Uncharacterized protein</fullName>
    </submittedName>
</protein>
<accession>A0AAV5D5S3</accession>
<evidence type="ECO:0000256" key="2">
    <source>
        <dbReference type="ARBA" id="ARBA00009530"/>
    </source>
</evidence>
<keyword evidence="9" id="KW-1185">Reference proteome</keyword>
<dbReference type="PROSITE" id="PS01309">
    <property type="entry name" value="UPF0057"/>
    <property type="match status" value="1"/>
</dbReference>
<sequence>MSESTATCIDILIAVILPPLGVFLKFGFKNLLSRDKVNRSRQHDVTGSRMQNVDATVVSFWRLLSVFKLLSSWRVPSRRWTLWEEDLETLIHENQDLQAQLDAVAAPQAAPAEEEPEEDAGEESDVDYEPLAPTGADRPGPSGTAGVQAWQMVRTRNTNELHGEQPEGSRARETDSPLGTPPPPPPSNPMQMMAQFFASMMESQQQQAEFMREGGTAKPSNS</sequence>
<feature type="compositionally biased region" description="Basic and acidic residues" evidence="6">
    <location>
        <begin position="159"/>
        <end position="175"/>
    </location>
</feature>
<dbReference type="InterPro" id="IPR000612">
    <property type="entry name" value="PMP3"/>
</dbReference>
<keyword evidence="5 7" id="KW-0472">Membrane</keyword>
<dbReference type="GO" id="GO:0016020">
    <property type="term" value="C:membrane"/>
    <property type="evidence" value="ECO:0007669"/>
    <property type="project" value="UniProtKB-SubCell"/>
</dbReference>
<evidence type="ECO:0000313" key="9">
    <source>
        <dbReference type="Proteomes" id="UP001054889"/>
    </source>
</evidence>
<evidence type="ECO:0000256" key="4">
    <source>
        <dbReference type="ARBA" id="ARBA00022989"/>
    </source>
</evidence>
<feature type="compositionally biased region" description="Acidic residues" evidence="6">
    <location>
        <begin position="112"/>
        <end position="128"/>
    </location>
</feature>
<reference evidence="8" key="2">
    <citation type="submission" date="2021-12" db="EMBL/GenBank/DDBJ databases">
        <title>Resequencing data analysis of finger millet.</title>
        <authorList>
            <person name="Hatakeyama M."/>
            <person name="Aluri S."/>
            <person name="Balachadran M.T."/>
            <person name="Sivarajan S.R."/>
            <person name="Poveda L."/>
            <person name="Shimizu-Inatsugi R."/>
            <person name="Schlapbach R."/>
            <person name="Sreeman S.M."/>
            <person name="Shimizu K.K."/>
        </authorList>
    </citation>
    <scope>NUCLEOTIDE SEQUENCE</scope>
</reference>
<evidence type="ECO:0000256" key="6">
    <source>
        <dbReference type="SAM" id="MobiDB-lite"/>
    </source>
</evidence>
<feature type="transmembrane region" description="Helical" evidence="7">
    <location>
        <begin position="12"/>
        <end position="32"/>
    </location>
</feature>
<feature type="region of interest" description="Disordered" evidence="6">
    <location>
        <begin position="159"/>
        <end position="222"/>
    </location>
</feature>
<evidence type="ECO:0000256" key="5">
    <source>
        <dbReference type="ARBA" id="ARBA00023136"/>
    </source>
</evidence>
<proteinExistence type="inferred from homology"/>
<dbReference type="AlphaFoldDB" id="A0AAV5D5S3"/>
<organism evidence="8 9">
    <name type="scientific">Eleusine coracana subsp. coracana</name>
    <dbReference type="NCBI Taxonomy" id="191504"/>
    <lineage>
        <taxon>Eukaryota</taxon>
        <taxon>Viridiplantae</taxon>
        <taxon>Streptophyta</taxon>
        <taxon>Embryophyta</taxon>
        <taxon>Tracheophyta</taxon>
        <taxon>Spermatophyta</taxon>
        <taxon>Magnoliopsida</taxon>
        <taxon>Liliopsida</taxon>
        <taxon>Poales</taxon>
        <taxon>Poaceae</taxon>
        <taxon>PACMAD clade</taxon>
        <taxon>Chloridoideae</taxon>
        <taxon>Cynodonteae</taxon>
        <taxon>Eleusininae</taxon>
        <taxon>Eleusine</taxon>
    </lineage>
</organism>
<keyword evidence="4 7" id="KW-1133">Transmembrane helix</keyword>